<evidence type="ECO:0000313" key="2">
    <source>
        <dbReference type="EMBL" id="PWD97766.1"/>
    </source>
</evidence>
<sequence length="368" mass="42553">MAKIQFITTMAGHPWGGSEELWVKMAHDDLKKGNKVHCSIFNWRGVIPQKIEQLGHAGAKIHKRNRFQYPELLKKPWGKFVEKTIAFRQLKKHTKQAQPDKIIISMGGFCDLEVNPYRQYLLQLDKPFELIIHANPENYYLQYSNIEEIIKVCNKARKVWFVSNRLMEISIRQTGYSFPNGDITRNPVNMTETGILPWPEHQTMQMACVGRLQSSVKGHPLLFQVLSQLQWKDRAWHLNIYGSGPDESFYKHLVKSFHIEDKVTFQGFTNDVRKDIWAKNHILVMPSYYEGMPIALVEAMLCGRTSVVTNVGGNAEVLKDNDTGFIAEGVHLSSFSNAMERAWERKEEWKEMGEKCFTEASKYISKEV</sequence>
<dbReference type="Gene3D" id="3.40.50.2000">
    <property type="entry name" value="Glycogen Phosphorylase B"/>
    <property type="match status" value="2"/>
</dbReference>
<dbReference type="OrthoDB" id="7560678at2"/>
<dbReference type="SUPFAM" id="SSF53756">
    <property type="entry name" value="UDP-Glycosyltransferase/glycogen phosphorylase"/>
    <property type="match status" value="1"/>
</dbReference>
<organism evidence="2 3">
    <name type="scientific">Marinilabilia rubra</name>
    <dbReference type="NCBI Taxonomy" id="2162893"/>
    <lineage>
        <taxon>Bacteria</taxon>
        <taxon>Pseudomonadati</taxon>
        <taxon>Bacteroidota</taxon>
        <taxon>Bacteroidia</taxon>
        <taxon>Marinilabiliales</taxon>
        <taxon>Marinilabiliaceae</taxon>
        <taxon>Marinilabilia</taxon>
    </lineage>
</organism>
<feature type="domain" description="Glycosyl transferase family 1" evidence="1">
    <location>
        <begin position="206"/>
        <end position="354"/>
    </location>
</feature>
<dbReference type="Proteomes" id="UP000244956">
    <property type="component" value="Unassembled WGS sequence"/>
</dbReference>
<proteinExistence type="predicted"/>
<evidence type="ECO:0000259" key="1">
    <source>
        <dbReference type="Pfam" id="PF00534"/>
    </source>
</evidence>
<dbReference type="EMBL" id="QEWP01000026">
    <property type="protein sequence ID" value="PWD97766.1"/>
    <property type="molecule type" value="Genomic_DNA"/>
</dbReference>
<dbReference type="CDD" id="cd03801">
    <property type="entry name" value="GT4_PimA-like"/>
    <property type="match status" value="1"/>
</dbReference>
<reference evidence="2 3" key="1">
    <citation type="submission" date="2018-05" db="EMBL/GenBank/DDBJ databases">
        <title>Marinilabilia rubrum sp. nov., isolated from saltern sediment.</title>
        <authorList>
            <person name="Zhang R."/>
        </authorList>
    </citation>
    <scope>NUCLEOTIDE SEQUENCE [LARGE SCALE GENOMIC DNA]</scope>
    <source>
        <strain evidence="2 3">WTE16</strain>
    </source>
</reference>
<dbReference type="InterPro" id="IPR001296">
    <property type="entry name" value="Glyco_trans_1"/>
</dbReference>
<comment type="caution">
    <text evidence="2">The sequence shown here is derived from an EMBL/GenBank/DDBJ whole genome shotgun (WGS) entry which is preliminary data.</text>
</comment>
<dbReference type="GO" id="GO:0016757">
    <property type="term" value="F:glycosyltransferase activity"/>
    <property type="evidence" value="ECO:0007669"/>
    <property type="project" value="InterPro"/>
</dbReference>
<dbReference type="PANTHER" id="PTHR12526">
    <property type="entry name" value="GLYCOSYLTRANSFERASE"/>
    <property type="match status" value="1"/>
</dbReference>
<protein>
    <recommendedName>
        <fullName evidence="1">Glycosyl transferase family 1 domain-containing protein</fullName>
    </recommendedName>
</protein>
<dbReference type="AlphaFoldDB" id="A0A2U2B3X5"/>
<dbReference type="Pfam" id="PF00534">
    <property type="entry name" value="Glycos_transf_1"/>
    <property type="match status" value="1"/>
</dbReference>
<name>A0A2U2B3X5_9BACT</name>
<gene>
    <name evidence="2" type="ORF">DDZ16_19210</name>
</gene>
<keyword evidence="3" id="KW-1185">Reference proteome</keyword>
<dbReference type="RefSeq" id="WP_109266103.1">
    <property type="nucleotide sequence ID" value="NZ_QEWP01000026.1"/>
</dbReference>
<evidence type="ECO:0000313" key="3">
    <source>
        <dbReference type="Proteomes" id="UP000244956"/>
    </source>
</evidence>
<accession>A0A2U2B3X5</accession>